<dbReference type="SUPFAM" id="SSF53474">
    <property type="entry name" value="alpha/beta-Hydrolases"/>
    <property type="match status" value="1"/>
</dbReference>
<dbReference type="Gene3D" id="3.40.50.1820">
    <property type="entry name" value="alpha/beta hydrolase"/>
    <property type="match status" value="1"/>
</dbReference>
<dbReference type="PANTHER" id="PTHR48081">
    <property type="entry name" value="AB HYDROLASE SUPERFAMILY PROTEIN C4A8.06C"/>
    <property type="match status" value="1"/>
</dbReference>
<dbReference type="GO" id="GO:0016787">
    <property type="term" value="F:hydrolase activity"/>
    <property type="evidence" value="ECO:0007669"/>
    <property type="project" value="UniProtKB-KW"/>
</dbReference>
<protein>
    <submittedName>
        <fullName evidence="3">Esterase</fullName>
    </submittedName>
</protein>
<reference evidence="3" key="1">
    <citation type="journal article" date="2014" name="Int. J. Syst. Evol. Microbiol.">
        <title>Complete genome sequence of Corynebacterium casei LMG S-19264T (=DSM 44701T), isolated from a smear-ripened cheese.</title>
        <authorList>
            <consortium name="US DOE Joint Genome Institute (JGI-PGF)"/>
            <person name="Walter F."/>
            <person name="Albersmeier A."/>
            <person name="Kalinowski J."/>
            <person name="Ruckert C."/>
        </authorList>
    </citation>
    <scope>NUCLEOTIDE SEQUENCE</scope>
    <source>
        <strain evidence="3">KCTC 23430</strain>
    </source>
</reference>
<evidence type="ECO:0000313" key="4">
    <source>
        <dbReference type="Proteomes" id="UP000644693"/>
    </source>
</evidence>
<keyword evidence="4" id="KW-1185">Reference proteome</keyword>
<dbReference type="InterPro" id="IPR029058">
    <property type="entry name" value="AB_hydrolase_fold"/>
</dbReference>
<proteinExistence type="predicted"/>
<keyword evidence="1" id="KW-0378">Hydrolase</keyword>
<dbReference type="PANTHER" id="PTHR48081:SF8">
    <property type="entry name" value="ALPHA_BETA HYDROLASE FOLD-3 DOMAIN-CONTAINING PROTEIN-RELATED"/>
    <property type="match status" value="1"/>
</dbReference>
<sequence>MTPEKMQLTDIDPELQGAFSKMPNLRLDRAWVRWLVRCVMRLQRKTPKHPQVEFSKQALGAADIRVYKPKSGGTGAGLLWIHGGGMIMGDASMNDADCLRYAAELGLTVVSANYRLAPEHTYPAAIDDCFGAWEWFLESADRLGVDPARIAIAGQSAGGGLAAALCQRIADTGGHQPAAQLLIYPMLDDRTATREDLTAIEHILWNNSNNRYGWSAYLGREAGLEDLAPDWAVPGRRESLAGLPPAWVGVGDKDLFLDEDRVYTQRLREAGVPCEFLVAPLAPHGFDGVAPTAAVSRDFMKSSDAFLKRILGIAE</sequence>
<reference evidence="3" key="2">
    <citation type="submission" date="2020-09" db="EMBL/GenBank/DDBJ databases">
        <authorList>
            <person name="Sun Q."/>
            <person name="Kim S."/>
        </authorList>
    </citation>
    <scope>NUCLEOTIDE SEQUENCE</scope>
    <source>
        <strain evidence="3">KCTC 23430</strain>
    </source>
</reference>
<organism evidence="3 4">
    <name type="scientific">Parahalioglobus pacificus</name>
    <dbReference type="NCBI Taxonomy" id="930806"/>
    <lineage>
        <taxon>Bacteria</taxon>
        <taxon>Pseudomonadati</taxon>
        <taxon>Pseudomonadota</taxon>
        <taxon>Gammaproteobacteria</taxon>
        <taxon>Cellvibrionales</taxon>
        <taxon>Halieaceae</taxon>
        <taxon>Parahalioglobus</taxon>
    </lineage>
</organism>
<dbReference type="InterPro" id="IPR050300">
    <property type="entry name" value="GDXG_lipolytic_enzyme"/>
</dbReference>
<dbReference type="EMBL" id="BMYM01000001">
    <property type="protein sequence ID" value="GHD27444.1"/>
    <property type="molecule type" value="Genomic_DNA"/>
</dbReference>
<name>A0A919CI11_9GAMM</name>
<dbReference type="Pfam" id="PF07859">
    <property type="entry name" value="Abhydrolase_3"/>
    <property type="match status" value="1"/>
</dbReference>
<accession>A0A919CI11</accession>
<dbReference type="RefSeq" id="WP_229802547.1">
    <property type="nucleotide sequence ID" value="NZ_BMYM01000001.1"/>
</dbReference>
<evidence type="ECO:0000259" key="2">
    <source>
        <dbReference type="Pfam" id="PF07859"/>
    </source>
</evidence>
<evidence type="ECO:0000313" key="3">
    <source>
        <dbReference type="EMBL" id="GHD27444.1"/>
    </source>
</evidence>
<dbReference type="Proteomes" id="UP000644693">
    <property type="component" value="Unassembled WGS sequence"/>
</dbReference>
<dbReference type="InterPro" id="IPR013094">
    <property type="entry name" value="AB_hydrolase_3"/>
</dbReference>
<gene>
    <name evidence="3" type="ORF">GCM10007053_05730</name>
</gene>
<comment type="caution">
    <text evidence="3">The sequence shown here is derived from an EMBL/GenBank/DDBJ whole genome shotgun (WGS) entry which is preliminary data.</text>
</comment>
<feature type="domain" description="Alpha/beta hydrolase fold-3" evidence="2">
    <location>
        <begin position="78"/>
        <end position="286"/>
    </location>
</feature>
<evidence type="ECO:0000256" key="1">
    <source>
        <dbReference type="ARBA" id="ARBA00022801"/>
    </source>
</evidence>
<dbReference type="AlphaFoldDB" id="A0A919CI11"/>